<dbReference type="Proteomes" id="UP000253769">
    <property type="component" value="Unassembled WGS sequence"/>
</dbReference>
<gene>
    <name evidence="5" type="ORF">DV711_10375</name>
</gene>
<feature type="repeat" description="ANK" evidence="3">
    <location>
        <begin position="280"/>
        <end position="312"/>
    </location>
</feature>
<accession>A0A369WLJ2</accession>
<feature type="compositionally biased region" description="Basic and acidic residues" evidence="4">
    <location>
        <begin position="163"/>
        <end position="176"/>
    </location>
</feature>
<keyword evidence="2 3" id="KW-0040">ANK repeat</keyword>
<dbReference type="Gene3D" id="1.25.40.20">
    <property type="entry name" value="Ankyrin repeat-containing domain"/>
    <property type="match status" value="1"/>
</dbReference>
<dbReference type="SMART" id="SM00248">
    <property type="entry name" value="ANK"/>
    <property type="match status" value="7"/>
</dbReference>
<dbReference type="InterPro" id="IPR002110">
    <property type="entry name" value="Ankyrin_rpt"/>
</dbReference>
<proteinExistence type="predicted"/>
<keyword evidence="6" id="KW-1185">Reference proteome</keyword>
<dbReference type="Pfam" id="PF12796">
    <property type="entry name" value="Ank_2"/>
    <property type="match status" value="2"/>
</dbReference>
<reference evidence="5 6" key="1">
    <citation type="submission" date="2018-07" db="EMBL/GenBank/DDBJ databases">
        <title>Motiliproteus coralliicola sp. nov., a bacterium isolated from Coral.</title>
        <authorList>
            <person name="Wang G."/>
        </authorList>
    </citation>
    <scope>NUCLEOTIDE SEQUENCE [LARGE SCALE GENOMIC DNA]</scope>
    <source>
        <strain evidence="5 6">C34</strain>
    </source>
</reference>
<sequence>MTIPHPLYASLFSFRAVAVTLLLGVGMLPDTAKAISACKTEDGRTVYSQSCLEEMQRKREQAEKATKPAALTAKAKSESKPSAAPSGQNTEPSATTPSAAQAVAPATATAPLSNRALPPNKQTRQAVSTNLVTPPAATNSRRLQVKPATTPTASSQAAPIAKQPKDPKHPPTDKRGVSQQMPASQLANKKSVKPAIKTMPLKPSNKAQQIPTKLSNQPLMAPLATQLATPMQTDRMPTDKRGCKFTTLVEQVRTGTSDALLACAPSQAQLNQQDVRADAEGRTLLHWAVDAKQLDMVRHLLLQGADSDLPARADKGARPIHLAAKSGHSDLIKLLLEQPQALEATDYFKRTPLFWAIEAGQYEAALQLLAAGANPNAQDRIGKSVLMAAVSRNMPALVAQLLRSGADPSLTNFKGQTIMHLAATDSPATIALLLQQGISLETLNQEGQTPLLYAASRDPKRYWNTIRALVDAGAKLDVRDLNQRSLLDYSLAHNNLRLFDLLLDQGLDSDKLRVEQLKGKRVFLQRLLDRGLL</sequence>
<dbReference type="Pfam" id="PF00023">
    <property type="entry name" value="Ank"/>
    <property type="match status" value="1"/>
</dbReference>
<evidence type="ECO:0000256" key="4">
    <source>
        <dbReference type="SAM" id="MobiDB-lite"/>
    </source>
</evidence>
<keyword evidence="1" id="KW-0677">Repeat</keyword>
<protein>
    <submittedName>
        <fullName evidence="5">Uncharacterized protein</fullName>
    </submittedName>
</protein>
<dbReference type="AlphaFoldDB" id="A0A369WLJ2"/>
<evidence type="ECO:0000256" key="3">
    <source>
        <dbReference type="PROSITE-ProRule" id="PRU00023"/>
    </source>
</evidence>
<feature type="compositionally biased region" description="Polar residues" evidence="4">
    <location>
        <begin position="177"/>
        <end position="188"/>
    </location>
</feature>
<feature type="compositionally biased region" description="Low complexity" evidence="4">
    <location>
        <begin position="67"/>
        <end position="111"/>
    </location>
</feature>
<feature type="repeat" description="ANK" evidence="3">
    <location>
        <begin position="348"/>
        <end position="380"/>
    </location>
</feature>
<feature type="compositionally biased region" description="Polar residues" evidence="4">
    <location>
        <begin position="120"/>
        <end position="142"/>
    </location>
</feature>
<organism evidence="5 6">
    <name type="scientific">Motiliproteus coralliicola</name>
    <dbReference type="NCBI Taxonomy" id="2283196"/>
    <lineage>
        <taxon>Bacteria</taxon>
        <taxon>Pseudomonadati</taxon>
        <taxon>Pseudomonadota</taxon>
        <taxon>Gammaproteobacteria</taxon>
        <taxon>Oceanospirillales</taxon>
        <taxon>Oceanospirillaceae</taxon>
        <taxon>Motiliproteus</taxon>
    </lineage>
</organism>
<dbReference type="PANTHER" id="PTHR24198:SF165">
    <property type="entry name" value="ANKYRIN REPEAT-CONTAINING PROTEIN-RELATED"/>
    <property type="match status" value="1"/>
</dbReference>
<feature type="region of interest" description="Disordered" evidence="4">
    <location>
        <begin position="58"/>
        <end position="191"/>
    </location>
</feature>
<feature type="repeat" description="ANK" evidence="3">
    <location>
        <begin position="446"/>
        <end position="481"/>
    </location>
</feature>
<comment type="caution">
    <text evidence="5">The sequence shown here is derived from an EMBL/GenBank/DDBJ whole genome shotgun (WGS) entry which is preliminary data.</text>
</comment>
<dbReference type="SUPFAM" id="SSF48403">
    <property type="entry name" value="Ankyrin repeat"/>
    <property type="match status" value="1"/>
</dbReference>
<dbReference type="PANTHER" id="PTHR24198">
    <property type="entry name" value="ANKYRIN REPEAT AND PROTEIN KINASE DOMAIN-CONTAINING PROTEIN"/>
    <property type="match status" value="1"/>
</dbReference>
<dbReference type="OrthoDB" id="8453275at2"/>
<feature type="repeat" description="ANK" evidence="3">
    <location>
        <begin position="315"/>
        <end position="347"/>
    </location>
</feature>
<evidence type="ECO:0000256" key="1">
    <source>
        <dbReference type="ARBA" id="ARBA00022737"/>
    </source>
</evidence>
<evidence type="ECO:0000313" key="6">
    <source>
        <dbReference type="Proteomes" id="UP000253769"/>
    </source>
</evidence>
<name>A0A369WLJ2_9GAMM</name>
<feature type="compositionally biased region" description="Low complexity" evidence="4">
    <location>
        <begin position="147"/>
        <end position="161"/>
    </location>
</feature>
<dbReference type="InterPro" id="IPR036770">
    <property type="entry name" value="Ankyrin_rpt-contain_sf"/>
</dbReference>
<evidence type="ECO:0000256" key="2">
    <source>
        <dbReference type="ARBA" id="ARBA00023043"/>
    </source>
</evidence>
<dbReference type="PROSITE" id="PS50088">
    <property type="entry name" value="ANK_REPEAT"/>
    <property type="match status" value="4"/>
</dbReference>
<dbReference type="PROSITE" id="PS50297">
    <property type="entry name" value="ANK_REP_REGION"/>
    <property type="match status" value="4"/>
</dbReference>
<evidence type="ECO:0000313" key="5">
    <source>
        <dbReference type="EMBL" id="RDE22948.1"/>
    </source>
</evidence>
<dbReference type="EMBL" id="QQOH01000002">
    <property type="protein sequence ID" value="RDE22948.1"/>
    <property type="molecule type" value="Genomic_DNA"/>
</dbReference>